<keyword evidence="2" id="KW-1185">Reference proteome</keyword>
<evidence type="ECO:0000313" key="1">
    <source>
        <dbReference type="EMBL" id="EWS75582.1"/>
    </source>
</evidence>
<dbReference type="AlphaFoldDB" id="W7XDF4"/>
<gene>
    <name evidence="1" type="ORF">TTHERM_000595488</name>
</gene>
<accession>W7XDF4</accession>
<dbReference type="KEGG" id="tet:TTHERM_000595488"/>
<dbReference type="EMBL" id="GG662781">
    <property type="protein sequence ID" value="EWS75582.1"/>
    <property type="molecule type" value="Genomic_DNA"/>
</dbReference>
<sequence length="221" mass="26175">MFRFSSVCLNFTSQLLICITKVQFNKKLYNQLQDRFLEEYKLEIIIQLNELNSSNYQKFAHNLTLIQKFIKVISKFNLSSIIIQISDLSNTFEFQWRFQRANFKKELLITITNKLFHDQLSLEIFQNLRTLLIDNIQQQIQITSNKVEKKELKNLLSSGQFFSFQTYKIPGLADYDNASFNETVKQLAANNFQVLAYYKSIFQFQIINPAHLLYDLYSESI</sequence>
<dbReference type="InParanoid" id="W7XDF4"/>
<dbReference type="GeneID" id="24439766"/>
<dbReference type="RefSeq" id="XP_012651882.1">
    <property type="nucleotide sequence ID" value="XM_012796428.1"/>
</dbReference>
<dbReference type="Proteomes" id="UP000009168">
    <property type="component" value="Unassembled WGS sequence"/>
</dbReference>
<protein>
    <submittedName>
        <fullName evidence="1">Uncharacterized protein</fullName>
    </submittedName>
</protein>
<proteinExistence type="predicted"/>
<evidence type="ECO:0000313" key="2">
    <source>
        <dbReference type="Proteomes" id="UP000009168"/>
    </source>
</evidence>
<organism evidence="1 2">
    <name type="scientific">Tetrahymena thermophila (strain SB210)</name>
    <dbReference type="NCBI Taxonomy" id="312017"/>
    <lineage>
        <taxon>Eukaryota</taxon>
        <taxon>Sar</taxon>
        <taxon>Alveolata</taxon>
        <taxon>Ciliophora</taxon>
        <taxon>Intramacronucleata</taxon>
        <taxon>Oligohymenophorea</taxon>
        <taxon>Hymenostomatida</taxon>
        <taxon>Tetrahymenina</taxon>
        <taxon>Tetrahymenidae</taxon>
        <taxon>Tetrahymena</taxon>
    </lineage>
</organism>
<reference evidence="2" key="1">
    <citation type="journal article" date="2006" name="PLoS Biol.">
        <title>Macronuclear genome sequence of the ciliate Tetrahymena thermophila, a model eukaryote.</title>
        <authorList>
            <person name="Eisen J.A."/>
            <person name="Coyne R.S."/>
            <person name="Wu M."/>
            <person name="Wu D."/>
            <person name="Thiagarajan M."/>
            <person name="Wortman J.R."/>
            <person name="Badger J.H."/>
            <person name="Ren Q."/>
            <person name="Amedeo P."/>
            <person name="Jones K.M."/>
            <person name="Tallon L.J."/>
            <person name="Delcher A.L."/>
            <person name="Salzberg S.L."/>
            <person name="Silva J.C."/>
            <person name="Haas B.J."/>
            <person name="Majoros W.H."/>
            <person name="Farzad M."/>
            <person name="Carlton J.M."/>
            <person name="Smith R.K. Jr."/>
            <person name="Garg J."/>
            <person name="Pearlman R.E."/>
            <person name="Karrer K.M."/>
            <person name="Sun L."/>
            <person name="Manning G."/>
            <person name="Elde N.C."/>
            <person name="Turkewitz A.P."/>
            <person name="Asai D.J."/>
            <person name="Wilkes D.E."/>
            <person name="Wang Y."/>
            <person name="Cai H."/>
            <person name="Collins K."/>
            <person name="Stewart B.A."/>
            <person name="Lee S.R."/>
            <person name="Wilamowska K."/>
            <person name="Weinberg Z."/>
            <person name="Ruzzo W.L."/>
            <person name="Wloga D."/>
            <person name="Gaertig J."/>
            <person name="Frankel J."/>
            <person name="Tsao C.-C."/>
            <person name="Gorovsky M.A."/>
            <person name="Keeling P.J."/>
            <person name="Waller R.F."/>
            <person name="Patron N.J."/>
            <person name="Cherry J.M."/>
            <person name="Stover N.A."/>
            <person name="Krieger C.J."/>
            <person name="del Toro C."/>
            <person name="Ryder H.F."/>
            <person name="Williamson S.C."/>
            <person name="Barbeau R.A."/>
            <person name="Hamilton E.P."/>
            <person name="Orias E."/>
        </authorList>
    </citation>
    <scope>NUCLEOTIDE SEQUENCE [LARGE SCALE GENOMIC DNA]</scope>
    <source>
        <strain evidence="2">SB210</strain>
    </source>
</reference>
<name>W7XDF4_TETTS</name>